<dbReference type="EMBL" id="MU839831">
    <property type="protein sequence ID" value="KAK1756799.1"/>
    <property type="molecule type" value="Genomic_DNA"/>
</dbReference>
<sequence length="185" mass="19544">MLTKNLILPLAIITTATAAPSALVPELLQSAAVIHDTFWAGQNVCNPAQCRVYKSAADAGHDLTTMLTFSIPQNFAGSTCWLEFYLPSGATTGGGQQVDVFRQWAPVSTCPSQGNNRDVQLGRMVLPSGGGGVARWTDTYSSWMTSPGACPGPGEVFGVEIVGVGDEINTVWTQGPGVGMRMMYT</sequence>
<accession>A0AAJ0BGG8</accession>
<evidence type="ECO:0000256" key="1">
    <source>
        <dbReference type="SAM" id="SignalP"/>
    </source>
</evidence>
<gene>
    <name evidence="2" type="ORF">QBC47DRAFT_400435</name>
</gene>
<evidence type="ECO:0000313" key="3">
    <source>
        <dbReference type="Proteomes" id="UP001239445"/>
    </source>
</evidence>
<feature type="chain" id="PRO_5042575790" description="Ubiquitin 3 binding protein But2 C-terminal domain-containing protein" evidence="1">
    <location>
        <begin position="19"/>
        <end position="185"/>
    </location>
</feature>
<keyword evidence="3" id="KW-1185">Reference proteome</keyword>
<feature type="signal peptide" evidence="1">
    <location>
        <begin position="1"/>
        <end position="18"/>
    </location>
</feature>
<name>A0AAJ0BGG8_9PEZI</name>
<evidence type="ECO:0008006" key="4">
    <source>
        <dbReference type="Google" id="ProtNLM"/>
    </source>
</evidence>
<organism evidence="2 3">
    <name type="scientific">Echria macrotheca</name>
    <dbReference type="NCBI Taxonomy" id="438768"/>
    <lineage>
        <taxon>Eukaryota</taxon>
        <taxon>Fungi</taxon>
        <taxon>Dikarya</taxon>
        <taxon>Ascomycota</taxon>
        <taxon>Pezizomycotina</taxon>
        <taxon>Sordariomycetes</taxon>
        <taxon>Sordariomycetidae</taxon>
        <taxon>Sordariales</taxon>
        <taxon>Schizotheciaceae</taxon>
        <taxon>Echria</taxon>
    </lineage>
</organism>
<dbReference type="Proteomes" id="UP001239445">
    <property type="component" value="Unassembled WGS sequence"/>
</dbReference>
<comment type="caution">
    <text evidence="2">The sequence shown here is derived from an EMBL/GenBank/DDBJ whole genome shotgun (WGS) entry which is preliminary data.</text>
</comment>
<keyword evidence="1" id="KW-0732">Signal</keyword>
<dbReference type="AlphaFoldDB" id="A0AAJ0BGG8"/>
<protein>
    <recommendedName>
        <fullName evidence="4">Ubiquitin 3 binding protein But2 C-terminal domain-containing protein</fullName>
    </recommendedName>
</protein>
<reference evidence="2" key="1">
    <citation type="submission" date="2023-06" db="EMBL/GenBank/DDBJ databases">
        <title>Genome-scale phylogeny and comparative genomics of the fungal order Sordariales.</title>
        <authorList>
            <consortium name="Lawrence Berkeley National Laboratory"/>
            <person name="Hensen N."/>
            <person name="Bonometti L."/>
            <person name="Westerberg I."/>
            <person name="Brannstrom I.O."/>
            <person name="Guillou S."/>
            <person name="Cros-Aarteil S."/>
            <person name="Calhoun S."/>
            <person name="Haridas S."/>
            <person name="Kuo A."/>
            <person name="Mondo S."/>
            <person name="Pangilinan J."/>
            <person name="Riley R."/>
            <person name="Labutti K."/>
            <person name="Andreopoulos B."/>
            <person name="Lipzen A."/>
            <person name="Chen C."/>
            <person name="Yanf M."/>
            <person name="Daum C."/>
            <person name="Ng V."/>
            <person name="Clum A."/>
            <person name="Steindorff A."/>
            <person name="Ohm R."/>
            <person name="Martin F."/>
            <person name="Silar P."/>
            <person name="Natvig D."/>
            <person name="Lalanne C."/>
            <person name="Gautier V."/>
            <person name="Ament-Velasquez S.L."/>
            <person name="Kruys A."/>
            <person name="Hutchinson M.I."/>
            <person name="Powell A.J."/>
            <person name="Barry K."/>
            <person name="Miller A.N."/>
            <person name="Grigoriev I.V."/>
            <person name="Debuchy R."/>
            <person name="Gladieux P."/>
            <person name="Thoren M.H."/>
            <person name="Johannesson H."/>
        </authorList>
    </citation>
    <scope>NUCLEOTIDE SEQUENCE</scope>
    <source>
        <strain evidence="2">PSN4</strain>
    </source>
</reference>
<proteinExistence type="predicted"/>
<evidence type="ECO:0000313" key="2">
    <source>
        <dbReference type="EMBL" id="KAK1756799.1"/>
    </source>
</evidence>